<dbReference type="PROSITE" id="PS00676">
    <property type="entry name" value="SIGMA54_INTERACT_2"/>
    <property type="match status" value="1"/>
</dbReference>
<evidence type="ECO:0000313" key="8">
    <source>
        <dbReference type="EMBL" id="SNS19220.1"/>
    </source>
</evidence>
<dbReference type="Pfam" id="PF03610">
    <property type="entry name" value="EIIA-man"/>
    <property type="match status" value="1"/>
</dbReference>
<dbReference type="Gene3D" id="1.10.1790.10">
    <property type="entry name" value="PRD domain"/>
    <property type="match status" value="2"/>
</dbReference>
<dbReference type="PROSITE" id="PS51372">
    <property type="entry name" value="PRD_2"/>
    <property type="match status" value="2"/>
</dbReference>
<dbReference type="InterPro" id="IPR011608">
    <property type="entry name" value="PRD"/>
</dbReference>
<feature type="domain" description="PTS EIIA type-4" evidence="6">
    <location>
        <begin position="584"/>
        <end position="722"/>
    </location>
</feature>
<dbReference type="EMBL" id="FZOJ01000005">
    <property type="protein sequence ID" value="SNS19220.1"/>
    <property type="molecule type" value="Genomic_DNA"/>
</dbReference>
<proteinExistence type="predicted"/>
<dbReference type="Pfam" id="PF00874">
    <property type="entry name" value="PRD"/>
    <property type="match status" value="2"/>
</dbReference>
<keyword evidence="2" id="KW-0547">Nucleotide-binding</keyword>
<feature type="domain" description="Sigma-54 factor interaction" evidence="5">
    <location>
        <begin position="120"/>
        <end position="354"/>
    </location>
</feature>
<dbReference type="SUPFAM" id="SSF53062">
    <property type="entry name" value="PTS system fructose IIA component-like"/>
    <property type="match status" value="1"/>
</dbReference>
<dbReference type="PANTHER" id="PTHR32071:SF90">
    <property type="entry name" value="TRANSCRIPTIONAL REGULATORY PROTEIN LEVR"/>
    <property type="match status" value="1"/>
</dbReference>
<dbReference type="PANTHER" id="PTHR32071">
    <property type="entry name" value="TRANSCRIPTIONAL REGULATORY PROTEIN"/>
    <property type="match status" value="1"/>
</dbReference>
<dbReference type="SUPFAM" id="SSF52540">
    <property type="entry name" value="P-loop containing nucleoside triphosphate hydrolases"/>
    <property type="match status" value="1"/>
</dbReference>
<evidence type="ECO:0000313" key="9">
    <source>
        <dbReference type="Proteomes" id="UP000198304"/>
    </source>
</evidence>
<evidence type="ECO:0000259" key="7">
    <source>
        <dbReference type="PROSITE" id="PS51372"/>
    </source>
</evidence>
<protein>
    <submittedName>
        <fullName evidence="8">Transcriptional regulatory protein LevR, contains PRD, AAA+ and EIIA domains</fullName>
    </submittedName>
</protein>
<dbReference type="OrthoDB" id="9765164at2"/>
<keyword evidence="3" id="KW-0418">Kinase</keyword>
<evidence type="ECO:0000256" key="4">
    <source>
        <dbReference type="ARBA" id="ARBA00022840"/>
    </source>
</evidence>
<organism evidence="8 9">
    <name type="scientific">Anaerovirgula multivorans</name>
    <dbReference type="NCBI Taxonomy" id="312168"/>
    <lineage>
        <taxon>Bacteria</taxon>
        <taxon>Bacillati</taxon>
        <taxon>Bacillota</taxon>
        <taxon>Clostridia</taxon>
        <taxon>Peptostreptococcales</taxon>
        <taxon>Natronincolaceae</taxon>
        <taxon>Anaerovirgula</taxon>
    </lineage>
</organism>
<evidence type="ECO:0000256" key="3">
    <source>
        <dbReference type="ARBA" id="ARBA00022777"/>
    </source>
</evidence>
<keyword evidence="1" id="KW-0808">Transferase</keyword>
<dbReference type="InterPro" id="IPR003593">
    <property type="entry name" value="AAA+_ATPase"/>
</dbReference>
<gene>
    <name evidence="8" type="ORF">SAMN05446037_1005200</name>
</gene>
<dbReference type="InterPro" id="IPR036662">
    <property type="entry name" value="PTS_EIIA_man-typ_sf"/>
</dbReference>
<name>A0A239CGJ2_9FIRM</name>
<dbReference type="PROSITE" id="PS51096">
    <property type="entry name" value="PTS_EIIA_TYPE_4"/>
    <property type="match status" value="1"/>
</dbReference>
<dbReference type="InterPro" id="IPR004701">
    <property type="entry name" value="PTS_EIIA_man-typ"/>
</dbReference>
<dbReference type="GO" id="GO:0009401">
    <property type="term" value="P:phosphoenolpyruvate-dependent sugar phosphotransferase system"/>
    <property type="evidence" value="ECO:0007669"/>
    <property type="project" value="InterPro"/>
</dbReference>
<evidence type="ECO:0000256" key="1">
    <source>
        <dbReference type="ARBA" id="ARBA00022679"/>
    </source>
</evidence>
<dbReference type="Proteomes" id="UP000198304">
    <property type="component" value="Unassembled WGS sequence"/>
</dbReference>
<dbReference type="SMART" id="SM00382">
    <property type="entry name" value="AAA"/>
    <property type="match status" value="1"/>
</dbReference>
<dbReference type="PROSITE" id="PS50045">
    <property type="entry name" value="SIGMA54_INTERACT_4"/>
    <property type="match status" value="1"/>
</dbReference>
<dbReference type="InterPro" id="IPR025943">
    <property type="entry name" value="Sigma_54_int_dom_ATP-bd_2"/>
</dbReference>
<dbReference type="CDD" id="cd00009">
    <property type="entry name" value="AAA"/>
    <property type="match status" value="1"/>
</dbReference>
<dbReference type="Gene3D" id="3.40.50.510">
    <property type="entry name" value="Phosphotransferase system, mannose-type IIA component"/>
    <property type="match status" value="1"/>
</dbReference>
<dbReference type="CDD" id="cd00006">
    <property type="entry name" value="PTS_IIA_man"/>
    <property type="match status" value="1"/>
</dbReference>
<evidence type="ECO:0000259" key="5">
    <source>
        <dbReference type="PROSITE" id="PS50045"/>
    </source>
</evidence>
<keyword evidence="9" id="KW-1185">Reference proteome</keyword>
<evidence type="ECO:0000259" key="6">
    <source>
        <dbReference type="PROSITE" id="PS51096"/>
    </source>
</evidence>
<dbReference type="InterPro" id="IPR036634">
    <property type="entry name" value="PRD_sf"/>
</dbReference>
<accession>A0A239CGJ2</accession>
<sequence>MKRIDKICKYVYENSAKLTLEDLKGKVGFSASDISQTLNILRNNVSKELNILLKQNKIIKVKGRPVLFLDRSIIEEIIGYQLELNCLEIDDLNDIVKDNNSCKDRKTNKSKDSKDPFDLLIGVNSGLKNQIEQAKAAMLYPPNGLHTLIVGQTGVGKTLFASMMHNYAKFSGVLDKEAPFIVFNCADYYNNPQLLISQIFGHIKGAFTGADEEKAGLVEKANNGILFLDEIHRLPPEGQEMIFYFMDTGTFNKLGETNRKRKTNVLLIGATTEEPGSALLKTFVRRIPIIINIPPLDERPVKDRLEIVKFLLCNEAYRVNKKILLEADSVKALIGSASYGNVGQMKSNIQLVCAKGFLNSIDNKDEIEIKFNTLPSEIKNGLFTLLSKRKDIEELSTYLDSKLVIMPGGYLNLIEEDRYEPPFNLYKIIEDKSNILKCEGVDDDFIKQYITTDIHIHIKSFYDKFIDNESSKKKILKIVDMDIVEFADKVKELVENRLKRKFSNRLLCALSLHISAFLNRVKNNKSLRYVDIEDVIKDNPNEFKVSIEIKNMIEEKYGIEVPEMEVIYLTLLISTINEEQNLQHVAVLVVTHGLSTASSMVDVTKKLLGEGIVEAIDMPLEASPNQVLEQIIEKVKAINTGKGVLFLVDMGSLVKLGSIVAEKTGIEVKSIDMVSTALVLEAVRKCNRYDMSLDCVYEYLKDFKGYTVIDRVKNNEKNKKAIITVCSTGDGTAEKLKQLVENVIAKVIDEAIEVIPIGVNDINSRLNIIEEKYNIIAVVGIMNPNIDATFISIEELIAGNGEDMLIKAVKNHEIIVGQSLTNNIVAKDLCIDTLKQFLTFLNPYKIISVLIKFVDILEDELKIKYQKAKYISLIIHIGCALERMVINNGLIYTENDKLLDNRKIEVLRKANEYIYKSLNIKLSDSEIFYIVEMI</sequence>
<feature type="domain" description="PRD" evidence="7">
    <location>
        <begin position="478"/>
        <end position="583"/>
    </location>
</feature>
<dbReference type="GO" id="GO:0016301">
    <property type="term" value="F:kinase activity"/>
    <property type="evidence" value="ECO:0007669"/>
    <property type="project" value="UniProtKB-KW"/>
</dbReference>
<dbReference type="InterPro" id="IPR002078">
    <property type="entry name" value="Sigma_54_int"/>
</dbReference>
<dbReference type="AlphaFoldDB" id="A0A239CGJ2"/>
<keyword evidence="4" id="KW-0067">ATP-binding</keyword>
<reference evidence="8 9" key="1">
    <citation type="submission" date="2017-06" db="EMBL/GenBank/DDBJ databases">
        <authorList>
            <person name="Kim H.J."/>
            <person name="Triplett B.A."/>
        </authorList>
    </citation>
    <scope>NUCLEOTIDE SEQUENCE [LARGE SCALE GENOMIC DNA]</scope>
    <source>
        <strain evidence="8 9">SCA</strain>
    </source>
</reference>
<dbReference type="Gene3D" id="3.40.50.300">
    <property type="entry name" value="P-loop containing nucleotide triphosphate hydrolases"/>
    <property type="match status" value="1"/>
</dbReference>
<dbReference type="SUPFAM" id="SSF63520">
    <property type="entry name" value="PTS-regulatory domain, PRD"/>
    <property type="match status" value="2"/>
</dbReference>
<dbReference type="Pfam" id="PF00158">
    <property type="entry name" value="Sigma54_activat"/>
    <property type="match status" value="1"/>
</dbReference>
<dbReference type="InterPro" id="IPR033887">
    <property type="entry name" value="PTS_IIA_man"/>
</dbReference>
<dbReference type="InterPro" id="IPR027417">
    <property type="entry name" value="P-loop_NTPase"/>
</dbReference>
<dbReference type="GO" id="GO:0006355">
    <property type="term" value="P:regulation of DNA-templated transcription"/>
    <property type="evidence" value="ECO:0007669"/>
    <property type="project" value="InterPro"/>
</dbReference>
<evidence type="ECO:0000256" key="2">
    <source>
        <dbReference type="ARBA" id="ARBA00022741"/>
    </source>
</evidence>
<feature type="domain" description="PRD" evidence="7">
    <location>
        <begin position="841"/>
        <end position="934"/>
    </location>
</feature>
<dbReference type="GO" id="GO:0005524">
    <property type="term" value="F:ATP binding"/>
    <property type="evidence" value="ECO:0007669"/>
    <property type="project" value="UniProtKB-KW"/>
</dbReference>
<dbReference type="RefSeq" id="WP_089282234.1">
    <property type="nucleotide sequence ID" value="NZ_FZOJ01000005.1"/>
</dbReference>
<dbReference type="GO" id="GO:0016020">
    <property type="term" value="C:membrane"/>
    <property type="evidence" value="ECO:0007669"/>
    <property type="project" value="InterPro"/>
</dbReference>